<evidence type="ECO:0000313" key="3">
    <source>
        <dbReference type="Proteomes" id="UP001296923"/>
    </source>
</evidence>
<evidence type="ECO:0000256" key="1">
    <source>
        <dbReference type="SAM" id="Phobius"/>
    </source>
</evidence>
<keyword evidence="1" id="KW-0472">Membrane</keyword>
<name>A0ABS2ZJM0_9BACL</name>
<dbReference type="EMBL" id="JAFHKR010000035">
    <property type="protein sequence ID" value="MBN3553061.1"/>
    <property type="molecule type" value="Genomic_DNA"/>
</dbReference>
<keyword evidence="3" id="KW-1185">Reference proteome</keyword>
<comment type="caution">
    <text evidence="2">The sequence shown here is derived from an EMBL/GenBank/DDBJ whole genome shotgun (WGS) entry which is preliminary data.</text>
</comment>
<keyword evidence="1" id="KW-1133">Transmembrane helix</keyword>
<gene>
    <name evidence="2" type="ORF">JYA63_02160</name>
</gene>
<feature type="transmembrane region" description="Helical" evidence="1">
    <location>
        <begin position="12"/>
        <end position="33"/>
    </location>
</feature>
<protein>
    <submittedName>
        <fullName evidence="2">Uncharacterized protein</fullName>
    </submittedName>
</protein>
<reference evidence="2 3" key="1">
    <citation type="submission" date="2021-01" db="EMBL/GenBank/DDBJ databases">
        <title>Genome Sequencing of Type Strains.</title>
        <authorList>
            <person name="Lemaire J.F."/>
            <person name="Inderbitzin P."/>
            <person name="Collins S.B."/>
            <person name="Wespe N."/>
            <person name="Knight-Connoni V."/>
        </authorList>
    </citation>
    <scope>NUCLEOTIDE SEQUENCE [LARGE SCALE GENOMIC DNA]</scope>
    <source>
        <strain evidence="2 3">DSM 23009</strain>
    </source>
</reference>
<dbReference type="Proteomes" id="UP001296923">
    <property type="component" value="Unassembled WGS sequence"/>
</dbReference>
<dbReference type="RefSeq" id="WP_197223228.1">
    <property type="nucleotide sequence ID" value="NZ_JAFHKR010000035.1"/>
</dbReference>
<sequence length="67" mass="8264">MSKKEKRWRVFYKFMYIFFYGFILPFALLMFFLGEDKFPYTLLPVALGLPVMKSNHIQRIREKEQTY</sequence>
<proteinExistence type="predicted"/>
<organism evidence="2 3">
    <name type="scientific">Fictibacillus nanhaiensis</name>
    <dbReference type="NCBI Taxonomy" id="742169"/>
    <lineage>
        <taxon>Bacteria</taxon>
        <taxon>Bacillati</taxon>
        <taxon>Bacillota</taxon>
        <taxon>Bacilli</taxon>
        <taxon>Bacillales</taxon>
        <taxon>Fictibacillaceae</taxon>
        <taxon>Fictibacillus</taxon>
    </lineage>
</organism>
<evidence type="ECO:0000313" key="2">
    <source>
        <dbReference type="EMBL" id="MBN3553061.1"/>
    </source>
</evidence>
<keyword evidence="1" id="KW-0812">Transmembrane</keyword>
<accession>A0ABS2ZJM0</accession>